<gene>
    <name evidence="4" type="ORF">SAMN02910377_00093</name>
</gene>
<dbReference type="RefSeq" id="WP_074788636.1">
    <property type="nucleotide sequence ID" value="NZ_FNZX01000003.1"/>
</dbReference>
<keyword evidence="3" id="KW-0732">Signal</keyword>
<feature type="transmembrane region" description="Helical" evidence="2">
    <location>
        <begin position="307"/>
        <end position="327"/>
    </location>
</feature>
<dbReference type="Proteomes" id="UP000182321">
    <property type="component" value="Unassembled WGS sequence"/>
</dbReference>
<keyword evidence="2" id="KW-1133">Transmembrane helix</keyword>
<reference evidence="5" key="1">
    <citation type="submission" date="2016-10" db="EMBL/GenBank/DDBJ databases">
        <authorList>
            <person name="Varghese N."/>
        </authorList>
    </citation>
    <scope>NUCLEOTIDE SEQUENCE [LARGE SCALE GENOMIC DNA]</scope>
    <source>
        <strain evidence="5">ACV-9</strain>
    </source>
</reference>
<feature type="region of interest" description="Disordered" evidence="1">
    <location>
        <begin position="106"/>
        <end position="140"/>
    </location>
</feature>
<feature type="signal peptide" evidence="3">
    <location>
        <begin position="1"/>
        <end position="19"/>
    </location>
</feature>
<dbReference type="EMBL" id="FNZX01000003">
    <property type="protein sequence ID" value="SEK17680.1"/>
    <property type="molecule type" value="Genomic_DNA"/>
</dbReference>
<evidence type="ECO:0000256" key="1">
    <source>
        <dbReference type="SAM" id="MobiDB-lite"/>
    </source>
</evidence>
<evidence type="ECO:0000313" key="4">
    <source>
        <dbReference type="EMBL" id="SEK17680.1"/>
    </source>
</evidence>
<protein>
    <recommendedName>
        <fullName evidence="6">SH3 domain-containing protein</fullName>
    </recommendedName>
</protein>
<evidence type="ECO:0008006" key="6">
    <source>
        <dbReference type="Google" id="ProtNLM"/>
    </source>
</evidence>
<keyword evidence="2" id="KW-0812">Transmembrane</keyword>
<organism evidence="4 5">
    <name type="scientific">Pseudobutyrivibrio ruminis</name>
    <dbReference type="NCBI Taxonomy" id="46206"/>
    <lineage>
        <taxon>Bacteria</taxon>
        <taxon>Bacillati</taxon>
        <taxon>Bacillota</taxon>
        <taxon>Clostridia</taxon>
        <taxon>Lachnospirales</taxon>
        <taxon>Lachnospiraceae</taxon>
        <taxon>Pseudobutyrivibrio</taxon>
    </lineage>
</organism>
<evidence type="ECO:0000256" key="3">
    <source>
        <dbReference type="SAM" id="SignalP"/>
    </source>
</evidence>
<evidence type="ECO:0000256" key="2">
    <source>
        <dbReference type="SAM" id="Phobius"/>
    </source>
</evidence>
<proteinExistence type="predicted"/>
<feature type="chain" id="PRO_5010187304" description="SH3 domain-containing protein" evidence="3">
    <location>
        <begin position="20"/>
        <end position="336"/>
    </location>
</feature>
<keyword evidence="2" id="KW-0472">Membrane</keyword>
<dbReference type="AlphaFoldDB" id="A0A1H7F104"/>
<sequence length="336" mass="36971">MKKKIILFCACLIAVGSIAYSGASNKSLMNEDSKSDVYYDDTGWIEMGKVDSQTWYEYYVSLVQSGLNPPSDKGYQCGVYCLEHPELANADVDEIVAAAKADGAISNTSNPTTSNESVNNSKTNTNSQSTQTNNVNNSSNNSVIKYDLQRSYVVTSKKAVYDKYDSSKSELGSLSKGTEVSVIGETTNGYYVFEYTLEDGTVVDAFLLFKGKTNIVPKDEYDAAWAETSRIDATCENDGYIEYTNSLSDISYKDAIEATGHVTSANSTYEVVKPGVFKNGKTIIYCDKCGQIAREENIDSYFKTQTLLVILIGVFGVVLIISVFYLIKKKRMEVMG</sequence>
<keyword evidence="5" id="KW-1185">Reference proteome</keyword>
<accession>A0A1H7F104</accession>
<evidence type="ECO:0000313" key="5">
    <source>
        <dbReference type="Proteomes" id="UP000182321"/>
    </source>
</evidence>
<name>A0A1H7F104_9FIRM</name>